<dbReference type="Proteomes" id="UP000717585">
    <property type="component" value="Unassembled WGS sequence"/>
</dbReference>
<name>A0A8J6AVF3_9EUKA</name>
<organism evidence="2 3">
    <name type="scientific">Carpediemonas membranifera</name>
    <dbReference type="NCBI Taxonomy" id="201153"/>
    <lineage>
        <taxon>Eukaryota</taxon>
        <taxon>Metamonada</taxon>
        <taxon>Carpediemonas-like organisms</taxon>
        <taxon>Carpediemonas</taxon>
    </lineage>
</organism>
<protein>
    <submittedName>
        <fullName evidence="2">Uncharacterized protein</fullName>
    </submittedName>
</protein>
<comment type="caution">
    <text evidence="2">The sequence shown here is derived from an EMBL/GenBank/DDBJ whole genome shotgun (WGS) entry which is preliminary data.</text>
</comment>
<evidence type="ECO:0000256" key="1">
    <source>
        <dbReference type="SAM" id="MobiDB-lite"/>
    </source>
</evidence>
<dbReference type="GO" id="GO:0003677">
    <property type="term" value="F:DNA binding"/>
    <property type="evidence" value="ECO:0007669"/>
    <property type="project" value="InterPro"/>
</dbReference>
<dbReference type="InterPro" id="IPR013762">
    <property type="entry name" value="Integrase-like_cat_sf"/>
</dbReference>
<sequence>MPRKRKNTTQDSTGSTNSTAARSGPKSSQAKHNTTANSTNARVLKTLPSSGLELKRVPDTDEPVPFDTGSIFARFTEIVFETLESRLPELKAEVSRRVQAEFGQARLPTPVLADPPHPADEGLDGDESDTYSEESIVSEMSDWDMPAAVSLARRTGGPPQGPREPIVDSGSSSSSSSEESDAGDEYEDEQESTPESGEESEEQEAESAGQERRPDAPSPATVAAVKQEPAVELPPKPLFTNDGKVRIWPREQYKPWDLFDNLMASTQTRYGQYLGKFCIYTRRQAMDDPKLHHPTWTLGPAPETAPEEVEAVLRFVFGFPGDVGRTLVTKFVAEKFGENSQARRAVKRVLLRLQRYTWWHGWHTWGQFATFDDCPGSKVGCLSYEDFNKLMRLMNKHVSQTDKMGKKTPAAGRMVMCRAMTMLMVTNGFTPEQLSEMRWRDFKDPKEPGQAATIIVSRPGEGAKATIILSVYSADALRRWRKLSPYAQLHGSTIFVPFKSSVGQTQQEITPPKIHTLFRRIRILAEEQKAGISEHGLEWLHPAGFRMMYHCLVLADGGGKVPPASDLRSHRPVTRVGPIDKGKETMLQAELIDEYTMGTNFN</sequence>
<gene>
    <name evidence="2" type="ORF">J8273_0393</name>
</gene>
<feature type="compositionally biased region" description="Polar residues" evidence="1">
    <location>
        <begin position="9"/>
        <end position="41"/>
    </location>
</feature>
<dbReference type="AlphaFoldDB" id="A0A8J6AVF3"/>
<reference evidence="2" key="1">
    <citation type="submission" date="2021-05" db="EMBL/GenBank/DDBJ databases">
        <title>A free-living protist that lacks canonical eukaryotic 1 DNA replication and segregation systems.</title>
        <authorList>
            <person name="Salas-Leiva D.E."/>
            <person name="Tromer E.C."/>
            <person name="Curtis B.A."/>
            <person name="Jerlstrom-Hultqvist J."/>
            <person name="Kolisko M."/>
            <person name="Yi Z."/>
            <person name="Salas-Leiva J.S."/>
            <person name="Gallot-Lavallee L."/>
            <person name="Kops G.J.P.L."/>
            <person name="Archibald J.M."/>
            <person name="Simpson A.G.B."/>
            <person name="Roger A.J."/>
        </authorList>
    </citation>
    <scope>NUCLEOTIDE SEQUENCE</scope>
    <source>
        <strain evidence="2">BICM</strain>
    </source>
</reference>
<feature type="compositionally biased region" description="Acidic residues" evidence="1">
    <location>
        <begin position="178"/>
        <end position="205"/>
    </location>
</feature>
<feature type="compositionally biased region" description="Low complexity" evidence="1">
    <location>
        <begin position="168"/>
        <end position="177"/>
    </location>
</feature>
<accession>A0A8J6AVF3</accession>
<evidence type="ECO:0000313" key="3">
    <source>
        <dbReference type="Proteomes" id="UP000717585"/>
    </source>
</evidence>
<dbReference type="EMBL" id="JAHDYR010000012">
    <property type="protein sequence ID" value="KAG9395173.1"/>
    <property type="molecule type" value="Genomic_DNA"/>
</dbReference>
<feature type="region of interest" description="Disordered" evidence="1">
    <location>
        <begin position="1"/>
        <end position="67"/>
    </location>
</feature>
<keyword evidence="3" id="KW-1185">Reference proteome</keyword>
<feature type="compositionally biased region" description="Acidic residues" evidence="1">
    <location>
        <begin position="121"/>
        <end position="132"/>
    </location>
</feature>
<dbReference type="GO" id="GO:0015074">
    <property type="term" value="P:DNA integration"/>
    <property type="evidence" value="ECO:0007669"/>
    <property type="project" value="InterPro"/>
</dbReference>
<evidence type="ECO:0000313" key="2">
    <source>
        <dbReference type="EMBL" id="KAG9395173.1"/>
    </source>
</evidence>
<proteinExistence type="predicted"/>
<feature type="region of interest" description="Disordered" evidence="1">
    <location>
        <begin position="103"/>
        <end position="241"/>
    </location>
</feature>
<dbReference type="GO" id="GO:0006310">
    <property type="term" value="P:DNA recombination"/>
    <property type="evidence" value="ECO:0007669"/>
    <property type="project" value="InterPro"/>
</dbReference>
<dbReference type="Gene3D" id="1.10.443.10">
    <property type="entry name" value="Intergrase catalytic core"/>
    <property type="match status" value="1"/>
</dbReference>